<dbReference type="GO" id="GO:0006729">
    <property type="term" value="P:tetrahydrobiopterin biosynthetic process"/>
    <property type="evidence" value="ECO:0007669"/>
    <property type="project" value="TreeGrafter"/>
</dbReference>
<name>A0A3B4VD92_SERDU</name>
<evidence type="ECO:0000256" key="1">
    <source>
        <dbReference type="ARBA" id="ARBA00022857"/>
    </source>
</evidence>
<reference evidence="4" key="2">
    <citation type="submission" date="2025-09" db="UniProtKB">
        <authorList>
            <consortium name="Ensembl"/>
        </authorList>
    </citation>
    <scope>IDENTIFICATION</scope>
</reference>
<dbReference type="SUPFAM" id="SSF51735">
    <property type="entry name" value="NAD(P)-binding Rossmann-fold domains"/>
    <property type="match status" value="1"/>
</dbReference>
<keyword evidence="5" id="KW-1185">Reference proteome</keyword>
<proteinExistence type="predicted"/>
<dbReference type="AlphaFoldDB" id="A0A3B4VD92"/>
<organism evidence="4 5">
    <name type="scientific">Seriola dumerili</name>
    <name type="common">Greater amberjack</name>
    <name type="synonym">Caranx dumerili</name>
    <dbReference type="NCBI Taxonomy" id="41447"/>
    <lineage>
        <taxon>Eukaryota</taxon>
        <taxon>Metazoa</taxon>
        <taxon>Chordata</taxon>
        <taxon>Craniata</taxon>
        <taxon>Vertebrata</taxon>
        <taxon>Euteleostomi</taxon>
        <taxon>Actinopterygii</taxon>
        <taxon>Neopterygii</taxon>
        <taxon>Teleostei</taxon>
        <taxon>Neoteleostei</taxon>
        <taxon>Acanthomorphata</taxon>
        <taxon>Carangaria</taxon>
        <taxon>Carangiformes</taxon>
        <taxon>Carangidae</taxon>
        <taxon>Seriola</taxon>
    </lineage>
</organism>
<dbReference type="Proteomes" id="UP000261420">
    <property type="component" value="Unplaced"/>
</dbReference>
<reference evidence="4" key="1">
    <citation type="submission" date="2025-08" db="UniProtKB">
        <authorList>
            <consortium name="Ensembl"/>
        </authorList>
    </citation>
    <scope>IDENTIFICATION</scope>
</reference>
<feature type="region of interest" description="Disordered" evidence="3">
    <location>
        <begin position="1"/>
        <end position="27"/>
    </location>
</feature>
<dbReference type="InterPro" id="IPR036291">
    <property type="entry name" value="NAD(P)-bd_dom_sf"/>
</dbReference>
<evidence type="ECO:0000256" key="3">
    <source>
        <dbReference type="SAM" id="MobiDB-lite"/>
    </source>
</evidence>
<evidence type="ECO:0000313" key="5">
    <source>
        <dbReference type="Proteomes" id="UP000261420"/>
    </source>
</evidence>
<dbReference type="PANTHER" id="PTHR44085">
    <property type="entry name" value="SEPIAPTERIN REDUCTASE"/>
    <property type="match status" value="1"/>
</dbReference>
<dbReference type="GO" id="GO:0004757">
    <property type="term" value="F:sepiapterin reductase (NADP+) activity"/>
    <property type="evidence" value="ECO:0007669"/>
    <property type="project" value="TreeGrafter"/>
</dbReference>
<protein>
    <submittedName>
        <fullName evidence="4">Sepiapterin reductase</fullName>
    </submittedName>
</protein>
<evidence type="ECO:0000256" key="2">
    <source>
        <dbReference type="ARBA" id="ARBA00023002"/>
    </source>
</evidence>
<dbReference type="GeneTree" id="ENSGT00440000033609"/>
<dbReference type="PANTHER" id="PTHR44085:SF2">
    <property type="entry name" value="SEPIAPTERIN REDUCTASE"/>
    <property type="match status" value="1"/>
</dbReference>
<keyword evidence="1" id="KW-0521">NADP</keyword>
<keyword evidence="2" id="KW-0560">Oxidoreductase</keyword>
<dbReference type="Ensembl" id="ENSSDUT00000029343.1">
    <property type="protein sequence ID" value="ENSSDUP00000028851.1"/>
    <property type="gene ID" value="ENSSDUG00000020797.1"/>
</dbReference>
<evidence type="ECO:0000313" key="4">
    <source>
        <dbReference type="Ensembl" id="ENSSDUP00000028851.1"/>
    </source>
</evidence>
<dbReference type="InterPro" id="IPR051721">
    <property type="entry name" value="Biopterin_syn/organic_redct"/>
</dbReference>
<sequence length="255" mass="28472">MSSTDSRDLAGRCASSPGPPEASAGLQRREMSRLVKPRSVLVLVARTGDDLRFCRRSWPSLRRVERAWWAECVVADLGQTEGVESVVRASKSSCLRFNLRERYEPSTNMAEVNSYLSLNVSSCLCLTASILAVSAGVQSLDLRPFRSWGLYCTGKAAEDMIFKVLAEEGLNVVSLSLVADSGPLDTDMLMEARTRTADPTLRKSFTDMFAQGKVLHCEEWCMLRSTYESGGADRREMQLRRGIPTCVWQESRRQE</sequence>
<accession>A0A3B4VD92</accession>
<feature type="compositionally biased region" description="Basic and acidic residues" evidence="3">
    <location>
        <begin position="1"/>
        <end position="10"/>
    </location>
</feature>
<dbReference type="Gene3D" id="3.40.50.720">
    <property type="entry name" value="NAD(P)-binding Rossmann-like Domain"/>
    <property type="match status" value="1"/>
</dbReference>